<reference evidence="1 2" key="1">
    <citation type="submission" date="2023-10" db="EMBL/GenBank/DDBJ databases">
        <title>Pseudomonas otitidis isolated from a paediatric patient with cystic fibrosis in Chile.</title>
        <authorList>
            <person name="Amsteins-Romero L."/>
            <person name="Opazo-Capurro A."/>
            <person name="Matus-Kohler M."/>
            <person name="Gonzalez-Rocha G."/>
        </authorList>
    </citation>
    <scope>NUCLEOTIDE SEQUENCE [LARGE SCALE GENOMIC DNA]</scope>
    <source>
        <strain evidence="1 2">P-714</strain>
    </source>
</reference>
<proteinExistence type="predicted"/>
<dbReference type="Gene3D" id="3.90.230.10">
    <property type="entry name" value="Creatinase/methionine aminopeptidase superfamily"/>
    <property type="match status" value="1"/>
</dbReference>
<dbReference type="InterPro" id="IPR036005">
    <property type="entry name" value="Creatinase/aminopeptidase-like"/>
</dbReference>
<evidence type="ECO:0000313" key="2">
    <source>
        <dbReference type="Proteomes" id="UP001273935"/>
    </source>
</evidence>
<name>A0ABU3Y1E7_9GAMM</name>
<feature type="non-terminal residue" evidence="1">
    <location>
        <position position="70"/>
    </location>
</feature>
<dbReference type="SUPFAM" id="SSF55920">
    <property type="entry name" value="Creatinase/aminopeptidase"/>
    <property type="match status" value="1"/>
</dbReference>
<evidence type="ECO:0008006" key="3">
    <source>
        <dbReference type="Google" id="ProtNLM"/>
    </source>
</evidence>
<comment type="caution">
    <text evidence="1">The sequence shown here is derived from an EMBL/GenBank/DDBJ whole genome shotgun (WGS) entry which is preliminary data.</text>
</comment>
<sequence length="70" mass="7484">ADVPQGRARAHHADGVVQAFAGHPHQPLGVLADAADGWTVITRDGSLSAQFEHTVLVTETGFRVLTLREE</sequence>
<feature type="non-terminal residue" evidence="1">
    <location>
        <position position="1"/>
    </location>
</feature>
<accession>A0ABU3Y1E7</accession>
<keyword evidence="2" id="KW-1185">Reference proteome</keyword>
<dbReference type="Proteomes" id="UP001273935">
    <property type="component" value="Unassembled WGS sequence"/>
</dbReference>
<evidence type="ECO:0000313" key="1">
    <source>
        <dbReference type="EMBL" id="MDV3444000.1"/>
    </source>
</evidence>
<protein>
    <recommendedName>
        <fullName evidence="3">Type I methionyl aminopeptidase</fullName>
    </recommendedName>
</protein>
<organism evidence="1 2">
    <name type="scientific">Metapseudomonas otitidis</name>
    <dbReference type="NCBI Taxonomy" id="319939"/>
    <lineage>
        <taxon>Bacteria</taxon>
        <taxon>Pseudomonadati</taxon>
        <taxon>Pseudomonadota</taxon>
        <taxon>Gammaproteobacteria</taxon>
        <taxon>Pseudomonadales</taxon>
        <taxon>Pseudomonadaceae</taxon>
        <taxon>Metapseudomonas</taxon>
    </lineage>
</organism>
<dbReference type="EMBL" id="JAWJUL010000535">
    <property type="protein sequence ID" value="MDV3444000.1"/>
    <property type="molecule type" value="Genomic_DNA"/>
</dbReference>
<gene>
    <name evidence="1" type="ORF">R0G64_32190</name>
</gene>